<gene>
    <name evidence="2" type="ORF">OBBRIDRAFT_251725</name>
</gene>
<accession>A0A8E2DQC0</accession>
<sequence>MHVAKPYFMTTIMLRSCQALLSVTADMVHCHDRRQQVEGSGIVLEDMSRLQEMAMIFTCIQVQSYIDISTNRHPCSGASSWSNPRVREVSMSKHSHPLCFEPTIRSCSN</sequence>
<evidence type="ECO:0000313" key="2">
    <source>
        <dbReference type="EMBL" id="OCH93810.1"/>
    </source>
</evidence>
<dbReference type="Proteomes" id="UP000250043">
    <property type="component" value="Unassembled WGS sequence"/>
</dbReference>
<dbReference type="AlphaFoldDB" id="A0A8E2DQC0"/>
<evidence type="ECO:0000256" key="1">
    <source>
        <dbReference type="SAM" id="SignalP"/>
    </source>
</evidence>
<feature type="signal peptide" evidence="1">
    <location>
        <begin position="1"/>
        <end position="19"/>
    </location>
</feature>
<evidence type="ECO:0008006" key="4">
    <source>
        <dbReference type="Google" id="ProtNLM"/>
    </source>
</evidence>
<evidence type="ECO:0000313" key="3">
    <source>
        <dbReference type="Proteomes" id="UP000250043"/>
    </source>
</evidence>
<name>A0A8E2DQC0_9APHY</name>
<keyword evidence="1" id="KW-0732">Signal</keyword>
<dbReference type="EMBL" id="KV722350">
    <property type="protein sequence ID" value="OCH93810.1"/>
    <property type="molecule type" value="Genomic_DNA"/>
</dbReference>
<proteinExistence type="predicted"/>
<keyword evidence="3" id="KW-1185">Reference proteome</keyword>
<feature type="chain" id="PRO_5034390845" description="Secreted protein" evidence="1">
    <location>
        <begin position="20"/>
        <end position="109"/>
    </location>
</feature>
<organism evidence="2 3">
    <name type="scientific">Obba rivulosa</name>
    <dbReference type="NCBI Taxonomy" id="1052685"/>
    <lineage>
        <taxon>Eukaryota</taxon>
        <taxon>Fungi</taxon>
        <taxon>Dikarya</taxon>
        <taxon>Basidiomycota</taxon>
        <taxon>Agaricomycotina</taxon>
        <taxon>Agaricomycetes</taxon>
        <taxon>Polyporales</taxon>
        <taxon>Gelatoporiaceae</taxon>
        <taxon>Obba</taxon>
    </lineage>
</organism>
<protein>
    <recommendedName>
        <fullName evidence="4">Secreted protein</fullName>
    </recommendedName>
</protein>
<reference evidence="2 3" key="1">
    <citation type="submission" date="2016-07" db="EMBL/GenBank/DDBJ databases">
        <title>Draft genome of the white-rot fungus Obba rivulosa 3A-2.</title>
        <authorList>
            <consortium name="DOE Joint Genome Institute"/>
            <person name="Miettinen O."/>
            <person name="Riley R."/>
            <person name="Acob R."/>
            <person name="Barry K."/>
            <person name="Cullen D."/>
            <person name="De Vries R."/>
            <person name="Hainaut M."/>
            <person name="Hatakka A."/>
            <person name="Henrissat B."/>
            <person name="Hilden K."/>
            <person name="Kuo R."/>
            <person name="Labutti K."/>
            <person name="Lipzen A."/>
            <person name="Makela M.R."/>
            <person name="Sandor L."/>
            <person name="Spatafora J.W."/>
            <person name="Grigoriev I.V."/>
            <person name="Hibbett D.S."/>
        </authorList>
    </citation>
    <scope>NUCLEOTIDE SEQUENCE [LARGE SCALE GENOMIC DNA]</scope>
    <source>
        <strain evidence="2 3">3A-2</strain>
    </source>
</reference>